<evidence type="ECO:0000313" key="3">
    <source>
        <dbReference type="Proteomes" id="UP000059680"/>
    </source>
</evidence>
<dbReference type="AlphaFoldDB" id="A0A0P0VZM0"/>
<reference evidence="3" key="1">
    <citation type="journal article" date="2005" name="Nature">
        <title>The map-based sequence of the rice genome.</title>
        <authorList>
            <consortium name="International rice genome sequencing project (IRGSP)"/>
            <person name="Matsumoto T."/>
            <person name="Wu J."/>
            <person name="Kanamori H."/>
            <person name="Katayose Y."/>
            <person name="Fujisawa M."/>
            <person name="Namiki N."/>
            <person name="Mizuno H."/>
            <person name="Yamamoto K."/>
            <person name="Antonio B.A."/>
            <person name="Baba T."/>
            <person name="Sakata K."/>
            <person name="Nagamura Y."/>
            <person name="Aoki H."/>
            <person name="Arikawa K."/>
            <person name="Arita K."/>
            <person name="Bito T."/>
            <person name="Chiden Y."/>
            <person name="Fujitsuka N."/>
            <person name="Fukunaka R."/>
            <person name="Hamada M."/>
            <person name="Harada C."/>
            <person name="Hayashi A."/>
            <person name="Hijishita S."/>
            <person name="Honda M."/>
            <person name="Hosokawa S."/>
            <person name="Ichikawa Y."/>
            <person name="Idonuma A."/>
            <person name="Iijima M."/>
            <person name="Ikeda M."/>
            <person name="Ikeno M."/>
            <person name="Ito K."/>
            <person name="Ito S."/>
            <person name="Ito T."/>
            <person name="Ito Y."/>
            <person name="Ito Y."/>
            <person name="Iwabuchi A."/>
            <person name="Kamiya K."/>
            <person name="Karasawa W."/>
            <person name="Kurita K."/>
            <person name="Katagiri S."/>
            <person name="Kikuta A."/>
            <person name="Kobayashi H."/>
            <person name="Kobayashi N."/>
            <person name="Machita K."/>
            <person name="Maehara T."/>
            <person name="Masukawa M."/>
            <person name="Mizubayashi T."/>
            <person name="Mukai Y."/>
            <person name="Nagasaki H."/>
            <person name="Nagata Y."/>
            <person name="Naito S."/>
            <person name="Nakashima M."/>
            <person name="Nakama Y."/>
            <person name="Nakamichi Y."/>
            <person name="Nakamura M."/>
            <person name="Meguro A."/>
            <person name="Negishi M."/>
            <person name="Ohta I."/>
            <person name="Ohta T."/>
            <person name="Okamoto M."/>
            <person name="Ono N."/>
            <person name="Saji S."/>
            <person name="Sakaguchi M."/>
            <person name="Sakai K."/>
            <person name="Shibata M."/>
            <person name="Shimokawa T."/>
            <person name="Song J."/>
            <person name="Takazaki Y."/>
            <person name="Terasawa K."/>
            <person name="Tsugane M."/>
            <person name="Tsuji K."/>
            <person name="Ueda S."/>
            <person name="Waki K."/>
            <person name="Yamagata H."/>
            <person name="Yamamoto M."/>
            <person name="Yamamoto S."/>
            <person name="Yamane H."/>
            <person name="Yoshiki S."/>
            <person name="Yoshihara R."/>
            <person name="Yukawa K."/>
            <person name="Zhong H."/>
            <person name="Yano M."/>
            <person name="Yuan Q."/>
            <person name="Ouyang S."/>
            <person name="Liu J."/>
            <person name="Jones K.M."/>
            <person name="Gansberger K."/>
            <person name="Moffat K."/>
            <person name="Hill J."/>
            <person name="Bera J."/>
            <person name="Fadrosh D."/>
            <person name="Jin S."/>
            <person name="Johri S."/>
            <person name="Kim M."/>
            <person name="Overton L."/>
            <person name="Reardon M."/>
            <person name="Tsitrin T."/>
            <person name="Vuong H."/>
            <person name="Weaver B."/>
            <person name="Ciecko A."/>
            <person name="Tallon L."/>
            <person name="Jackson J."/>
            <person name="Pai G."/>
            <person name="Aken S.V."/>
            <person name="Utterback T."/>
            <person name="Reidmuller S."/>
            <person name="Feldblyum T."/>
            <person name="Hsiao J."/>
            <person name="Zismann V."/>
            <person name="Iobst S."/>
            <person name="de Vazeille A.R."/>
            <person name="Buell C.R."/>
            <person name="Ying K."/>
            <person name="Li Y."/>
            <person name="Lu T."/>
            <person name="Huang Y."/>
            <person name="Zhao Q."/>
            <person name="Feng Q."/>
            <person name="Zhang L."/>
            <person name="Zhu J."/>
            <person name="Weng Q."/>
            <person name="Mu J."/>
            <person name="Lu Y."/>
            <person name="Fan D."/>
            <person name="Liu Y."/>
            <person name="Guan J."/>
            <person name="Zhang Y."/>
            <person name="Yu S."/>
            <person name="Liu X."/>
            <person name="Zhang Y."/>
            <person name="Hong G."/>
            <person name="Han B."/>
            <person name="Choisne N."/>
            <person name="Demange N."/>
            <person name="Orjeda G."/>
            <person name="Samain S."/>
            <person name="Cattolico L."/>
            <person name="Pelletier E."/>
            <person name="Couloux A."/>
            <person name="Segurens B."/>
            <person name="Wincker P."/>
            <person name="D'Hont A."/>
            <person name="Scarpelli C."/>
            <person name="Weissenbach J."/>
            <person name="Salanoubat M."/>
            <person name="Quetier F."/>
            <person name="Yu Y."/>
            <person name="Kim H.R."/>
            <person name="Rambo T."/>
            <person name="Currie J."/>
            <person name="Collura K."/>
            <person name="Luo M."/>
            <person name="Yang T."/>
            <person name="Ammiraju J.S.S."/>
            <person name="Engler F."/>
            <person name="Soderlund C."/>
            <person name="Wing R.A."/>
            <person name="Palmer L.E."/>
            <person name="de la Bastide M."/>
            <person name="Spiegel L."/>
            <person name="Nascimento L."/>
            <person name="Zutavern T."/>
            <person name="O'Shaughnessy A."/>
            <person name="Dike S."/>
            <person name="Dedhia N."/>
            <person name="Preston R."/>
            <person name="Balija V."/>
            <person name="McCombie W.R."/>
            <person name="Chow T."/>
            <person name="Chen H."/>
            <person name="Chung M."/>
            <person name="Chen C."/>
            <person name="Shaw J."/>
            <person name="Wu H."/>
            <person name="Hsiao K."/>
            <person name="Chao Y."/>
            <person name="Chu M."/>
            <person name="Cheng C."/>
            <person name="Hour A."/>
            <person name="Lee P."/>
            <person name="Lin S."/>
            <person name="Lin Y."/>
            <person name="Liou J."/>
            <person name="Liu S."/>
            <person name="Hsing Y."/>
            <person name="Raghuvanshi S."/>
            <person name="Mohanty A."/>
            <person name="Bharti A.K."/>
            <person name="Gaur A."/>
            <person name="Gupta V."/>
            <person name="Kumar D."/>
            <person name="Ravi V."/>
            <person name="Vij S."/>
            <person name="Kapur A."/>
            <person name="Khurana P."/>
            <person name="Khurana P."/>
            <person name="Khurana J.P."/>
            <person name="Tyagi A.K."/>
            <person name="Gaikwad K."/>
            <person name="Singh A."/>
            <person name="Dalal V."/>
            <person name="Srivastava S."/>
            <person name="Dixit A."/>
            <person name="Pal A.K."/>
            <person name="Ghazi I.A."/>
            <person name="Yadav M."/>
            <person name="Pandit A."/>
            <person name="Bhargava A."/>
            <person name="Sureshbabu K."/>
            <person name="Batra K."/>
            <person name="Sharma T.R."/>
            <person name="Mohapatra T."/>
            <person name="Singh N.K."/>
            <person name="Messing J."/>
            <person name="Nelson A.B."/>
            <person name="Fuks G."/>
            <person name="Kavchok S."/>
            <person name="Keizer G."/>
            <person name="Linton E."/>
            <person name="Llaca V."/>
            <person name="Song R."/>
            <person name="Tanyolac B."/>
            <person name="Young S."/>
            <person name="Ho-Il K."/>
            <person name="Hahn J.H."/>
            <person name="Sangsakoo G."/>
            <person name="Vanavichit A."/>
            <person name="de Mattos Luiz.A.T."/>
            <person name="Zimmer P.D."/>
            <person name="Malone G."/>
            <person name="Dellagostin O."/>
            <person name="de Oliveira A.C."/>
            <person name="Bevan M."/>
            <person name="Bancroft I."/>
            <person name="Minx P."/>
            <person name="Cordum H."/>
            <person name="Wilson R."/>
            <person name="Cheng Z."/>
            <person name="Jin W."/>
            <person name="Jiang J."/>
            <person name="Leong S.A."/>
            <person name="Iwama H."/>
            <person name="Gojobori T."/>
            <person name="Itoh T."/>
            <person name="Niimura Y."/>
            <person name="Fujii Y."/>
            <person name="Habara T."/>
            <person name="Sakai H."/>
            <person name="Sato Y."/>
            <person name="Wilson G."/>
            <person name="Kumar K."/>
            <person name="McCouch S."/>
            <person name="Juretic N."/>
            <person name="Hoen D."/>
            <person name="Wright S."/>
            <person name="Bruskiewich R."/>
            <person name="Bureau T."/>
            <person name="Miyao A."/>
            <person name="Hirochika H."/>
            <person name="Nishikawa T."/>
            <person name="Kadowaki K."/>
            <person name="Sugiura M."/>
            <person name="Burr B."/>
            <person name="Sasaki T."/>
        </authorList>
    </citation>
    <scope>NUCLEOTIDE SEQUENCE [LARGE SCALE GENOMIC DNA]</scope>
    <source>
        <strain evidence="3">cv. Nipponbare</strain>
    </source>
</reference>
<evidence type="ECO:0000313" key="2">
    <source>
        <dbReference type="EMBL" id="BAS85037.1"/>
    </source>
</evidence>
<proteinExistence type="predicted"/>
<dbReference type="InParanoid" id="A0A0P0VZM0"/>
<sequence length="86" mass="9507">GAAATSSPSGSVKPTGGVPASPRRRPRRRVLFSSRFLPPQNCSIDCVSADLIVRVFFFSATTDRAVEEAEDEGRERMAREFDMDMR</sequence>
<dbReference type="PaxDb" id="39947-A0A0P0VZM0"/>
<feature type="non-terminal residue" evidence="2">
    <location>
        <position position="1"/>
    </location>
</feature>
<gene>
    <name evidence="2" type="ordered locus">Os03g0577300</name>
    <name evidence="2" type="ORF">OSNPB_030577300</name>
</gene>
<organism evidence="2 3">
    <name type="scientific">Oryza sativa subsp. japonica</name>
    <name type="common">Rice</name>
    <dbReference type="NCBI Taxonomy" id="39947"/>
    <lineage>
        <taxon>Eukaryota</taxon>
        <taxon>Viridiplantae</taxon>
        <taxon>Streptophyta</taxon>
        <taxon>Embryophyta</taxon>
        <taxon>Tracheophyta</taxon>
        <taxon>Spermatophyta</taxon>
        <taxon>Magnoliopsida</taxon>
        <taxon>Liliopsida</taxon>
        <taxon>Poales</taxon>
        <taxon>Poaceae</taxon>
        <taxon>BOP clade</taxon>
        <taxon>Oryzoideae</taxon>
        <taxon>Oryzeae</taxon>
        <taxon>Oryzinae</taxon>
        <taxon>Oryza</taxon>
        <taxon>Oryza sativa</taxon>
    </lineage>
</organism>
<protein>
    <submittedName>
        <fullName evidence="2">Os03g0577300 protein</fullName>
    </submittedName>
</protein>
<accession>A0A0P0VZM0</accession>
<feature type="compositionally biased region" description="Polar residues" evidence="1">
    <location>
        <begin position="1"/>
        <end position="12"/>
    </location>
</feature>
<keyword evidence="3" id="KW-1185">Reference proteome</keyword>
<dbReference type="EMBL" id="AP014959">
    <property type="protein sequence ID" value="BAS85037.1"/>
    <property type="molecule type" value="Genomic_DNA"/>
</dbReference>
<reference evidence="2 3" key="2">
    <citation type="journal article" date="2013" name="Plant Cell Physiol.">
        <title>Rice Annotation Project Database (RAP-DB): an integrative and interactive database for rice genomics.</title>
        <authorList>
            <person name="Sakai H."/>
            <person name="Lee S.S."/>
            <person name="Tanaka T."/>
            <person name="Numa H."/>
            <person name="Kim J."/>
            <person name="Kawahara Y."/>
            <person name="Wakimoto H."/>
            <person name="Yang C.C."/>
            <person name="Iwamoto M."/>
            <person name="Abe T."/>
            <person name="Yamada Y."/>
            <person name="Muto A."/>
            <person name="Inokuchi H."/>
            <person name="Ikemura T."/>
            <person name="Matsumoto T."/>
            <person name="Sasaki T."/>
            <person name="Itoh T."/>
        </authorList>
    </citation>
    <scope>NUCLEOTIDE SEQUENCE [LARGE SCALE GENOMIC DNA]</scope>
    <source>
        <strain evidence="3">cv. Nipponbare</strain>
    </source>
</reference>
<evidence type="ECO:0000256" key="1">
    <source>
        <dbReference type="SAM" id="MobiDB-lite"/>
    </source>
</evidence>
<dbReference type="Proteomes" id="UP000059680">
    <property type="component" value="Chromosome 3"/>
</dbReference>
<name>A0A0P0VZM0_ORYSJ</name>
<feature type="region of interest" description="Disordered" evidence="1">
    <location>
        <begin position="1"/>
        <end position="26"/>
    </location>
</feature>
<reference evidence="2 3" key="3">
    <citation type="journal article" date="2013" name="Rice">
        <title>Improvement of the Oryza sativa Nipponbare reference genome using next generation sequence and optical map data.</title>
        <authorList>
            <person name="Kawahara Y."/>
            <person name="de la Bastide M."/>
            <person name="Hamilton J.P."/>
            <person name="Kanamori H."/>
            <person name="McCombie W.R."/>
            <person name="Ouyang S."/>
            <person name="Schwartz D.C."/>
            <person name="Tanaka T."/>
            <person name="Wu J."/>
            <person name="Zhou S."/>
            <person name="Childs K.L."/>
            <person name="Davidson R.M."/>
            <person name="Lin H."/>
            <person name="Quesada-Ocampo L."/>
            <person name="Vaillancourt B."/>
            <person name="Sakai H."/>
            <person name="Lee S.S."/>
            <person name="Kim J."/>
            <person name="Numa H."/>
            <person name="Itoh T."/>
            <person name="Buell C.R."/>
            <person name="Matsumoto T."/>
        </authorList>
    </citation>
    <scope>NUCLEOTIDE SEQUENCE [LARGE SCALE GENOMIC DNA]</scope>
    <source>
        <strain evidence="3">cv. Nipponbare</strain>
    </source>
</reference>
<dbReference type="Gramene" id="Os03t0577300-00">
    <property type="protein sequence ID" value="Os03t0577300-00"/>
    <property type="gene ID" value="Os03g0577300"/>
</dbReference>